<evidence type="ECO:0000313" key="1">
    <source>
        <dbReference type="EnsemblPlants" id="cds.novel_model_2717_5bd9a17a.1.5bd9b137"/>
    </source>
</evidence>
<reference evidence="1" key="2">
    <citation type="submission" date="2021-03" db="UniProtKB">
        <authorList>
            <consortium name="EnsemblPlants"/>
        </authorList>
    </citation>
    <scope>IDENTIFICATION</scope>
</reference>
<organism evidence="1 2">
    <name type="scientific">Cannabis sativa</name>
    <name type="common">Hemp</name>
    <name type="synonym">Marijuana</name>
    <dbReference type="NCBI Taxonomy" id="3483"/>
    <lineage>
        <taxon>Eukaryota</taxon>
        <taxon>Viridiplantae</taxon>
        <taxon>Streptophyta</taxon>
        <taxon>Embryophyta</taxon>
        <taxon>Tracheophyta</taxon>
        <taxon>Spermatophyta</taxon>
        <taxon>Magnoliopsida</taxon>
        <taxon>eudicotyledons</taxon>
        <taxon>Gunneridae</taxon>
        <taxon>Pentapetalae</taxon>
        <taxon>rosids</taxon>
        <taxon>fabids</taxon>
        <taxon>Rosales</taxon>
        <taxon>Cannabaceae</taxon>
        <taxon>Cannabis</taxon>
    </lineage>
</organism>
<dbReference type="AlphaFoldDB" id="A0A803QXW3"/>
<dbReference type="Gramene" id="novel_model_2717_5bd9a17a.1.5bd9b137">
    <property type="protein sequence ID" value="cds.novel_model_2717_5bd9a17a.1.5bd9b137"/>
    <property type="gene ID" value="novel_gene_1461_5bd9a17a"/>
</dbReference>
<keyword evidence="2" id="KW-1185">Reference proteome</keyword>
<dbReference type="EMBL" id="UZAU01000249">
    <property type="status" value="NOT_ANNOTATED_CDS"/>
    <property type="molecule type" value="Genomic_DNA"/>
</dbReference>
<dbReference type="Proteomes" id="UP000596661">
    <property type="component" value="Chromosome 3"/>
</dbReference>
<dbReference type="EnsemblPlants" id="novel_model_2717_5bd9a17a.1.5bd9b137">
    <property type="protein sequence ID" value="cds.novel_model_2717_5bd9a17a.1.5bd9b137"/>
    <property type="gene ID" value="novel_gene_1461_5bd9a17a"/>
</dbReference>
<proteinExistence type="predicted"/>
<evidence type="ECO:0000313" key="2">
    <source>
        <dbReference type="Proteomes" id="UP000596661"/>
    </source>
</evidence>
<sequence length="61" mass="7455">MYINHKISWRSFSTRNLHNVKEKNGQTFVLLLFQSIHNVNFLCIYHWNNEKNLIKMINYVT</sequence>
<accession>A0A803QXW3</accession>
<reference evidence="1" key="1">
    <citation type="submission" date="2018-11" db="EMBL/GenBank/DDBJ databases">
        <authorList>
            <person name="Grassa J C."/>
        </authorList>
    </citation>
    <scope>NUCLEOTIDE SEQUENCE [LARGE SCALE GENOMIC DNA]</scope>
</reference>
<protein>
    <submittedName>
        <fullName evidence="1">Uncharacterized protein</fullName>
    </submittedName>
</protein>
<name>A0A803QXW3_CANSA</name>